<reference evidence="4 5" key="1">
    <citation type="submission" date="2019-04" db="EMBL/GenBank/DDBJ databases">
        <title>Cohnella sp. nov. isolated from preserved vegetables.</title>
        <authorList>
            <person name="Lin S.-Y."/>
            <person name="Hung M.-H."/>
            <person name="Young C.-C."/>
        </authorList>
    </citation>
    <scope>NUCLEOTIDE SEQUENCE [LARGE SCALE GENOMIC DNA]</scope>
    <source>
        <strain evidence="4 5">CC-MHH1044</strain>
    </source>
</reference>
<dbReference type="Gene3D" id="3.40.190.10">
    <property type="entry name" value="Periplasmic binding protein-like II"/>
    <property type="match status" value="2"/>
</dbReference>
<dbReference type="InterPro" id="IPR050490">
    <property type="entry name" value="Bact_solute-bd_prot1"/>
</dbReference>
<dbReference type="RefSeq" id="WP_136368964.1">
    <property type="nucleotide sequence ID" value="NZ_SSOB01000006.1"/>
</dbReference>
<evidence type="ECO:0000313" key="5">
    <source>
        <dbReference type="Proteomes" id="UP000310636"/>
    </source>
</evidence>
<dbReference type="InterPro" id="IPR022627">
    <property type="entry name" value="DUF3502"/>
</dbReference>
<protein>
    <submittedName>
        <fullName evidence="4">Extracellular solute-binding protein</fullName>
    </submittedName>
</protein>
<feature type="compositionally biased region" description="Low complexity" evidence="1">
    <location>
        <begin position="34"/>
        <end position="55"/>
    </location>
</feature>
<dbReference type="AlphaFoldDB" id="A0A4S4C624"/>
<dbReference type="Proteomes" id="UP000310636">
    <property type="component" value="Unassembled WGS sequence"/>
</dbReference>
<feature type="region of interest" description="Disordered" evidence="1">
    <location>
        <begin position="34"/>
        <end position="62"/>
    </location>
</feature>
<feature type="signal peptide" evidence="2">
    <location>
        <begin position="1"/>
        <end position="24"/>
    </location>
</feature>
<evidence type="ECO:0000259" key="3">
    <source>
        <dbReference type="Pfam" id="PF12010"/>
    </source>
</evidence>
<accession>A0A4S4C624</accession>
<dbReference type="PANTHER" id="PTHR43649:SF17">
    <property type="entry name" value="ABC TRANSPORTER SOLUTE BINDING PROTEIN-SUGAR TRANSPORT"/>
    <property type="match status" value="1"/>
</dbReference>
<evidence type="ECO:0000256" key="2">
    <source>
        <dbReference type="SAM" id="SignalP"/>
    </source>
</evidence>
<dbReference type="PANTHER" id="PTHR43649">
    <property type="entry name" value="ARABINOSE-BINDING PROTEIN-RELATED"/>
    <property type="match status" value="1"/>
</dbReference>
<organism evidence="4 5">
    <name type="scientific">Cohnella fermenti</name>
    <dbReference type="NCBI Taxonomy" id="2565925"/>
    <lineage>
        <taxon>Bacteria</taxon>
        <taxon>Bacillati</taxon>
        <taxon>Bacillota</taxon>
        <taxon>Bacilli</taxon>
        <taxon>Bacillales</taxon>
        <taxon>Paenibacillaceae</taxon>
        <taxon>Cohnella</taxon>
    </lineage>
</organism>
<keyword evidence="2" id="KW-0732">Signal</keyword>
<sequence>MQANKRFKWTTLLALAIGICLLVAGCSGNNGSNNGSNGSNGSPGSSESQQPSQSGADSSPAASELKPVKLVWYMRTAEPTNADKVLAKANEIIQKEINATLEMKWVEPGDYVQKMQLVMSSGEAYDLAFTSSWSNNYFDNVSRGAYVPLDDLLEQYPDTKSLFQPGILDAVRVGGKLYAIPNNQTMTNYVGFVFMKSLVDKYGIDLSTVKSGTDLTPIFQKIKDNEPDIIPLQTGASFVFDPVVSTVEGFAVNTDTGEVYDREAQNLDEYKLFKEWNEKGFFPPDVATLKDFEPLLKAGQIFSFSARMKPGNAAEMLGKYGYEWVDYPVSTPVINRDAVTAGLTAISATSPNPDRAMMLINLVNTNKELFNLLTYGIEGEDYTKVSDNHIEKIDGTYRVSGWLLGNVFNNYLLPGQPDDLWEQTQKANDSALIDPLISFSFDRTPVENEIALINSTRTQFSPILSNGLDDPEKILKQRDEKMAASGRDKVIAEIKKQLDAWRASNPQ</sequence>
<feature type="chain" id="PRO_5039539075" evidence="2">
    <location>
        <begin position="25"/>
        <end position="507"/>
    </location>
</feature>
<feature type="domain" description="DUF3502" evidence="3">
    <location>
        <begin position="436"/>
        <end position="503"/>
    </location>
</feature>
<dbReference type="SUPFAM" id="SSF53850">
    <property type="entry name" value="Periplasmic binding protein-like II"/>
    <property type="match status" value="1"/>
</dbReference>
<name>A0A4S4C624_9BACL</name>
<dbReference type="OrthoDB" id="2636783at2"/>
<evidence type="ECO:0000256" key="1">
    <source>
        <dbReference type="SAM" id="MobiDB-lite"/>
    </source>
</evidence>
<dbReference type="PROSITE" id="PS51257">
    <property type="entry name" value="PROKAR_LIPOPROTEIN"/>
    <property type="match status" value="1"/>
</dbReference>
<dbReference type="Pfam" id="PF12010">
    <property type="entry name" value="DUF3502"/>
    <property type="match status" value="1"/>
</dbReference>
<keyword evidence="5" id="KW-1185">Reference proteome</keyword>
<comment type="caution">
    <text evidence="4">The sequence shown here is derived from an EMBL/GenBank/DDBJ whole genome shotgun (WGS) entry which is preliminary data.</text>
</comment>
<gene>
    <name evidence="4" type="ORF">E6C55_06450</name>
</gene>
<proteinExistence type="predicted"/>
<dbReference type="EMBL" id="SSOB01000006">
    <property type="protein sequence ID" value="THF82703.1"/>
    <property type="molecule type" value="Genomic_DNA"/>
</dbReference>
<evidence type="ECO:0000313" key="4">
    <source>
        <dbReference type="EMBL" id="THF82703.1"/>
    </source>
</evidence>